<accession>A0ABS9HK03</accession>
<evidence type="ECO:0000313" key="1">
    <source>
        <dbReference type="EMBL" id="MCF6773203.1"/>
    </source>
</evidence>
<name>A0ABS9HK03_9CORY</name>
<proteinExistence type="predicted"/>
<comment type="caution">
    <text evidence="1">The sequence shown here is derived from an EMBL/GenBank/DDBJ whole genome shotgun (WGS) entry which is preliminary data.</text>
</comment>
<evidence type="ECO:0000313" key="2">
    <source>
        <dbReference type="Proteomes" id="UP001200604"/>
    </source>
</evidence>
<reference evidence="1 2" key="1">
    <citation type="submission" date="2022-01" db="EMBL/GenBank/DDBJ databases">
        <title>Identification and Characterization of Corynebacterium sp.</title>
        <authorList>
            <person name="Luo Q."/>
            <person name="Qu P."/>
            <person name="Chen Q."/>
        </authorList>
    </citation>
    <scope>NUCLEOTIDE SEQUENCE [LARGE SCALE GENOMIC DNA]</scope>
    <source>
        <strain evidence="1 2">MC-12</strain>
    </source>
</reference>
<organism evidence="1 2">
    <name type="scientific">Corynebacterium parakroppenstedtii</name>
    <dbReference type="NCBI Taxonomy" id="2828363"/>
    <lineage>
        <taxon>Bacteria</taxon>
        <taxon>Bacillati</taxon>
        <taxon>Actinomycetota</taxon>
        <taxon>Actinomycetes</taxon>
        <taxon>Mycobacteriales</taxon>
        <taxon>Corynebacteriaceae</taxon>
        <taxon>Corynebacterium</taxon>
    </lineage>
</organism>
<keyword evidence="2" id="KW-1185">Reference proteome</keyword>
<protein>
    <submittedName>
        <fullName evidence="1">Uncharacterized protein</fullName>
    </submittedName>
</protein>
<dbReference type="Proteomes" id="UP001200604">
    <property type="component" value="Unassembled WGS sequence"/>
</dbReference>
<dbReference type="EMBL" id="JAKJKU010000001">
    <property type="protein sequence ID" value="MCF6773203.1"/>
    <property type="molecule type" value="Genomic_DNA"/>
</dbReference>
<sequence>MTVEPVAPFFNPSGVFTEPLDSGARGGFQPRHQCHIHSVSPGYIHSYIPRLKFDYPRIG</sequence>
<gene>
    <name evidence="1" type="ORF">L3H44_02085</name>
</gene>